<dbReference type="Proteomes" id="UP000011014">
    <property type="component" value="Unassembled WGS sequence"/>
</dbReference>
<proteinExistence type="predicted"/>
<dbReference type="InterPro" id="IPR001478">
    <property type="entry name" value="PDZ"/>
</dbReference>
<dbReference type="SUPFAM" id="SSF50156">
    <property type="entry name" value="PDZ domain-like"/>
    <property type="match status" value="2"/>
</dbReference>
<feature type="domain" description="PDZ" evidence="1">
    <location>
        <begin position="118"/>
        <end position="162"/>
    </location>
</feature>
<evidence type="ECO:0000313" key="2">
    <source>
        <dbReference type="EMBL" id="CBY36449.1"/>
    </source>
</evidence>
<dbReference type="PROSITE" id="PS50106">
    <property type="entry name" value="PDZ"/>
    <property type="match status" value="2"/>
</dbReference>
<dbReference type="CDD" id="cd00136">
    <property type="entry name" value="PDZ_canonical"/>
    <property type="match status" value="1"/>
</dbReference>
<accession>E4YLT8</accession>
<dbReference type="InterPro" id="IPR036034">
    <property type="entry name" value="PDZ_sf"/>
</dbReference>
<name>E4YLT8_OIKDI</name>
<sequence length="221" mass="25015">MDEELFRRINDFIYDEKMRQKKLEDPSLRVLEPEMGSLKLSRNVGEPFGMNLASVLCVRDTLSNGIAAQNYVKNDDIIVQLNGYSTINMSERWAIAEISKSARLVLTIDRQNELAPVNVELSRRGGQGFGFSLGNRIFIDAIKEDSIADRYLDVFDIILQIDELDCTNQPLNIVKHRIANDQNRTIIITTEKGFQGPPTSFRGGSPTNYLIPNTSFNTTLR</sequence>
<reference evidence="2" key="1">
    <citation type="journal article" date="2010" name="Science">
        <title>Plasticity of animal genome architecture unmasked by rapid evolution of a pelagic tunicate.</title>
        <authorList>
            <person name="Denoeud F."/>
            <person name="Henriet S."/>
            <person name="Mungpakdee S."/>
            <person name="Aury J.M."/>
            <person name="Da Silva C."/>
            <person name="Brinkmann H."/>
            <person name="Mikhaleva J."/>
            <person name="Olsen L.C."/>
            <person name="Jubin C."/>
            <person name="Canestro C."/>
            <person name="Bouquet J.M."/>
            <person name="Danks G."/>
            <person name="Poulain J."/>
            <person name="Campsteijn C."/>
            <person name="Adamski M."/>
            <person name="Cross I."/>
            <person name="Yadetie F."/>
            <person name="Muffato M."/>
            <person name="Louis A."/>
            <person name="Butcher S."/>
            <person name="Tsagkogeorga G."/>
            <person name="Konrad A."/>
            <person name="Singh S."/>
            <person name="Jensen M.F."/>
            <person name="Cong E.H."/>
            <person name="Eikeseth-Otteraa H."/>
            <person name="Noel B."/>
            <person name="Anthouard V."/>
            <person name="Porcel B.M."/>
            <person name="Kachouri-Lafond R."/>
            <person name="Nishino A."/>
            <person name="Ugolini M."/>
            <person name="Chourrout P."/>
            <person name="Nishida H."/>
            <person name="Aasland R."/>
            <person name="Huzurbazar S."/>
            <person name="Westhof E."/>
            <person name="Delsuc F."/>
            <person name="Lehrach H."/>
            <person name="Reinhardt R."/>
            <person name="Weissenbach J."/>
            <person name="Roy S.W."/>
            <person name="Artiguenave F."/>
            <person name="Postlethwait J.H."/>
            <person name="Manak J.R."/>
            <person name="Thompson E.M."/>
            <person name="Jaillon O."/>
            <person name="Du Pasquier L."/>
            <person name="Boudinot P."/>
            <person name="Liberles D.A."/>
            <person name="Volff J.N."/>
            <person name="Philippe H."/>
            <person name="Lenhard B."/>
            <person name="Roest Crollius H."/>
            <person name="Wincker P."/>
            <person name="Chourrout D."/>
        </authorList>
    </citation>
    <scope>NUCLEOTIDE SEQUENCE [LARGE SCALE GENOMIC DNA]</scope>
</reference>
<protein>
    <recommendedName>
        <fullName evidence="1">PDZ domain-containing protein</fullName>
    </recommendedName>
</protein>
<organism evidence="2">
    <name type="scientific">Oikopleura dioica</name>
    <name type="common">Tunicate</name>
    <dbReference type="NCBI Taxonomy" id="34765"/>
    <lineage>
        <taxon>Eukaryota</taxon>
        <taxon>Metazoa</taxon>
        <taxon>Chordata</taxon>
        <taxon>Tunicata</taxon>
        <taxon>Appendicularia</taxon>
        <taxon>Copelata</taxon>
        <taxon>Oikopleuridae</taxon>
        <taxon>Oikopleura</taxon>
    </lineage>
</organism>
<gene>
    <name evidence="2" type="ORF">GSOID_T00029456001</name>
</gene>
<dbReference type="SMART" id="SM00228">
    <property type="entry name" value="PDZ"/>
    <property type="match status" value="2"/>
</dbReference>
<dbReference type="AlphaFoldDB" id="E4YLT8"/>
<dbReference type="Gene3D" id="2.30.42.10">
    <property type="match status" value="2"/>
</dbReference>
<feature type="domain" description="PDZ" evidence="1">
    <location>
        <begin position="37"/>
        <end position="105"/>
    </location>
</feature>
<dbReference type="EMBL" id="FN654780">
    <property type="protein sequence ID" value="CBY36449.1"/>
    <property type="molecule type" value="Genomic_DNA"/>
</dbReference>
<evidence type="ECO:0000259" key="1">
    <source>
        <dbReference type="PROSITE" id="PS50106"/>
    </source>
</evidence>